<dbReference type="Proteomes" id="UP001212152">
    <property type="component" value="Unassembled WGS sequence"/>
</dbReference>
<proteinExistence type="predicted"/>
<dbReference type="SUPFAM" id="SSF52047">
    <property type="entry name" value="RNI-like"/>
    <property type="match status" value="1"/>
</dbReference>
<dbReference type="SMART" id="SM00367">
    <property type="entry name" value="LRR_CC"/>
    <property type="match status" value="4"/>
</dbReference>
<reference evidence="1" key="1">
    <citation type="submission" date="2020-05" db="EMBL/GenBank/DDBJ databases">
        <title>Phylogenomic resolution of chytrid fungi.</title>
        <authorList>
            <person name="Stajich J.E."/>
            <person name="Amses K."/>
            <person name="Simmons R."/>
            <person name="Seto K."/>
            <person name="Myers J."/>
            <person name="Bonds A."/>
            <person name="Quandt C.A."/>
            <person name="Barry K."/>
            <person name="Liu P."/>
            <person name="Grigoriev I."/>
            <person name="Longcore J.E."/>
            <person name="James T.Y."/>
        </authorList>
    </citation>
    <scope>NUCLEOTIDE SEQUENCE</scope>
    <source>
        <strain evidence="1">JEL0379</strain>
    </source>
</reference>
<evidence type="ECO:0008006" key="3">
    <source>
        <dbReference type="Google" id="ProtNLM"/>
    </source>
</evidence>
<dbReference type="AlphaFoldDB" id="A0AAD5TAP0"/>
<protein>
    <recommendedName>
        <fullName evidence="3">F-box domain-containing protein</fullName>
    </recommendedName>
</protein>
<evidence type="ECO:0000313" key="2">
    <source>
        <dbReference type="Proteomes" id="UP001212152"/>
    </source>
</evidence>
<feature type="non-terminal residue" evidence="1">
    <location>
        <position position="287"/>
    </location>
</feature>
<dbReference type="InterPro" id="IPR032675">
    <property type="entry name" value="LRR_dom_sf"/>
</dbReference>
<sequence length="287" mass="32513">MVNFKIEEIRRLMEHRAQIKAGVKLRHLEERPEFSERQGAGIKDTFSLFDKPTKATKTKKTTHATIVDCPSFATLPAEIWLKILQWLAHSFYKNVLTRLGQTCRDMQPLIAPMLYLHVTIRSSDRLRNFADTVASNPGLAGLVRKFTNNVVEPHGRQLRRICSACTNLLSLDLNHSLSFTDKVLRDVAYRSTRLNTLTIGSACGITDDGLASVGKHCSALEYFKLINGRHVTDRSIMQISDGCPLLRGVTLRGCRNITARSIKYLMHRAKYLRSLSLTDCDLRVEEE</sequence>
<evidence type="ECO:0000313" key="1">
    <source>
        <dbReference type="EMBL" id="KAJ3166008.1"/>
    </source>
</evidence>
<organism evidence="1 2">
    <name type="scientific">Geranomyces variabilis</name>
    <dbReference type="NCBI Taxonomy" id="109894"/>
    <lineage>
        <taxon>Eukaryota</taxon>
        <taxon>Fungi</taxon>
        <taxon>Fungi incertae sedis</taxon>
        <taxon>Chytridiomycota</taxon>
        <taxon>Chytridiomycota incertae sedis</taxon>
        <taxon>Chytridiomycetes</taxon>
        <taxon>Spizellomycetales</taxon>
        <taxon>Powellomycetaceae</taxon>
        <taxon>Geranomyces</taxon>
    </lineage>
</organism>
<dbReference type="Gene3D" id="3.80.10.10">
    <property type="entry name" value="Ribonuclease Inhibitor"/>
    <property type="match status" value="1"/>
</dbReference>
<dbReference type="InterPro" id="IPR006553">
    <property type="entry name" value="Leu-rich_rpt_Cys-con_subtyp"/>
</dbReference>
<dbReference type="GO" id="GO:0019005">
    <property type="term" value="C:SCF ubiquitin ligase complex"/>
    <property type="evidence" value="ECO:0007669"/>
    <property type="project" value="TreeGrafter"/>
</dbReference>
<name>A0AAD5TAP0_9FUNG</name>
<accession>A0AAD5TAP0</accession>
<gene>
    <name evidence="1" type="ORF">HDU87_002348</name>
</gene>
<keyword evidence="2" id="KW-1185">Reference proteome</keyword>
<comment type="caution">
    <text evidence="1">The sequence shown here is derived from an EMBL/GenBank/DDBJ whole genome shotgun (WGS) entry which is preliminary data.</text>
</comment>
<dbReference type="EMBL" id="JADGJQ010000189">
    <property type="protein sequence ID" value="KAJ3166008.1"/>
    <property type="molecule type" value="Genomic_DNA"/>
</dbReference>
<dbReference type="PANTHER" id="PTHR13318">
    <property type="entry name" value="PARTNER OF PAIRED, ISOFORM B-RELATED"/>
    <property type="match status" value="1"/>
</dbReference>
<dbReference type="GO" id="GO:0031146">
    <property type="term" value="P:SCF-dependent proteasomal ubiquitin-dependent protein catabolic process"/>
    <property type="evidence" value="ECO:0007669"/>
    <property type="project" value="TreeGrafter"/>
</dbReference>